<dbReference type="EMBL" id="CP061800">
    <property type="protein sequence ID" value="QTA91573.1"/>
    <property type="molecule type" value="Genomic_DNA"/>
</dbReference>
<keyword evidence="2" id="KW-1185">Reference proteome</keyword>
<gene>
    <name evidence="1" type="ORF">dnm_076430</name>
</gene>
<evidence type="ECO:0000313" key="2">
    <source>
        <dbReference type="Proteomes" id="UP000663722"/>
    </source>
</evidence>
<accession>A0A975GSZ0</accession>
<organism evidence="1 2">
    <name type="scientific">Desulfonema magnum</name>
    <dbReference type="NCBI Taxonomy" id="45655"/>
    <lineage>
        <taxon>Bacteria</taxon>
        <taxon>Pseudomonadati</taxon>
        <taxon>Thermodesulfobacteriota</taxon>
        <taxon>Desulfobacteria</taxon>
        <taxon>Desulfobacterales</taxon>
        <taxon>Desulfococcaceae</taxon>
        <taxon>Desulfonema</taxon>
    </lineage>
</organism>
<dbReference type="KEGG" id="dmm:dnm_076430"/>
<protein>
    <submittedName>
        <fullName evidence="1">Uncharacterized protein</fullName>
    </submittedName>
</protein>
<reference evidence="1" key="1">
    <citation type="journal article" date="2021" name="Microb. Physiol.">
        <title>Proteogenomic Insights into the Physiology of Marine, Sulfate-Reducing, Filamentous Desulfonema limicola and Desulfonema magnum.</title>
        <authorList>
            <person name="Schnaars V."/>
            <person name="Wohlbrand L."/>
            <person name="Scheve S."/>
            <person name="Hinrichs C."/>
            <person name="Reinhardt R."/>
            <person name="Rabus R."/>
        </authorList>
    </citation>
    <scope>NUCLEOTIDE SEQUENCE</scope>
    <source>
        <strain evidence="1">4be13</strain>
    </source>
</reference>
<name>A0A975GSZ0_9BACT</name>
<proteinExistence type="predicted"/>
<dbReference type="AlphaFoldDB" id="A0A975GSZ0"/>
<evidence type="ECO:0000313" key="1">
    <source>
        <dbReference type="EMBL" id="QTA91573.1"/>
    </source>
</evidence>
<dbReference type="Proteomes" id="UP000663722">
    <property type="component" value="Chromosome"/>
</dbReference>
<sequence length="101" mass="11306">MTNPLCRIPLAGVCPCCHPTADPSRKYEPICCNKNTRPATVRQSLGIFKTKLFDILKYGILKRTGLNNRHYQQIGKFPASLLSDGQVRKYFGIISPKRAGI</sequence>